<protein>
    <submittedName>
        <fullName evidence="1">Uncharacterized protein</fullName>
    </submittedName>
</protein>
<evidence type="ECO:0000313" key="2">
    <source>
        <dbReference type="Proteomes" id="UP001630127"/>
    </source>
</evidence>
<accession>A0ABD2ZU05</accession>
<gene>
    <name evidence="1" type="ORF">ACH5RR_014796</name>
</gene>
<sequence length="167" mass="18847">MFYDIRKTLDACKIQNQEGISSRAIHCLDVLASCGMDKSPLSAAGVASCLPQYDCILLGNIFESPSKVFDLDKRLTMSTESANNVMYVLGERYWNPITVKGNNNNVFLEILALLLCEYSFLLNVQYVSRSLVAYNQAVMNYKGVRYWDNSIALKLLVGFGYQSNIWQ</sequence>
<name>A0ABD2ZU05_9GENT</name>
<evidence type="ECO:0000313" key="1">
    <source>
        <dbReference type="EMBL" id="KAL3521962.1"/>
    </source>
</evidence>
<dbReference type="AlphaFoldDB" id="A0ABD2ZU05"/>
<comment type="caution">
    <text evidence="1">The sequence shown here is derived from an EMBL/GenBank/DDBJ whole genome shotgun (WGS) entry which is preliminary data.</text>
</comment>
<dbReference type="EMBL" id="JBJUIK010000007">
    <property type="protein sequence ID" value="KAL3521962.1"/>
    <property type="molecule type" value="Genomic_DNA"/>
</dbReference>
<reference evidence="1 2" key="1">
    <citation type="submission" date="2024-11" db="EMBL/GenBank/DDBJ databases">
        <title>A near-complete genome assembly of Cinchona calisaya.</title>
        <authorList>
            <person name="Lian D.C."/>
            <person name="Zhao X.W."/>
            <person name="Wei L."/>
        </authorList>
    </citation>
    <scope>NUCLEOTIDE SEQUENCE [LARGE SCALE GENOMIC DNA]</scope>
    <source>
        <tissue evidence="1">Nenye</tissue>
    </source>
</reference>
<dbReference type="Proteomes" id="UP001630127">
    <property type="component" value="Unassembled WGS sequence"/>
</dbReference>
<proteinExistence type="predicted"/>
<organism evidence="1 2">
    <name type="scientific">Cinchona calisaya</name>
    <dbReference type="NCBI Taxonomy" id="153742"/>
    <lineage>
        <taxon>Eukaryota</taxon>
        <taxon>Viridiplantae</taxon>
        <taxon>Streptophyta</taxon>
        <taxon>Embryophyta</taxon>
        <taxon>Tracheophyta</taxon>
        <taxon>Spermatophyta</taxon>
        <taxon>Magnoliopsida</taxon>
        <taxon>eudicotyledons</taxon>
        <taxon>Gunneridae</taxon>
        <taxon>Pentapetalae</taxon>
        <taxon>asterids</taxon>
        <taxon>lamiids</taxon>
        <taxon>Gentianales</taxon>
        <taxon>Rubiaceae</taxon>
        <taxon>Cinchonoideae</taxon>
        <taxon>Cinchoneae</taxon>
        <taxon>Cinchona</taxon>
    </lineage>
</organism>
<keyword evidence="2" id="KW-1185">Reference proteome</keyword>